<reference evidence="7" key="3">
    <citation type="submission" date="2025-09" db="UniProtKB">
        <authorList>
            <consortium name="Ensembl"/>
        </authorList>
    </citation>
    <scope>IDENTIFICATION</scope>
</reference>
<dbReference type="AlphaFoldDB" id="A0A8C4T404"/>
<keyword evidence="8" id="KW-1185">Reference proteome</keyword>
<evidence type="ECO:0000256" key="5">
    <source>
        <dbReference type="SAM" id="Phobius"/>
    </source>
</evidence>
<keyword evidence="3 5" id="KW-1133">Transmembrane helix</keyword>
<feature type="transmembrane region" description="Helical" evidence="5">
    <location>
        <begin position="211"/>
        <end position="235"/>
    </location>
</feature>
<feature type="transmembrane region" description="Helical" evidence="5">
    <location>
        <begin position="129"/>
        <end position="151"/>
    </location>
</feature>
<evidence type="ECO:0000313" key="7">
    <source>
        <dbReference type="Ensembl" id="ENSECRP00000023817.1"/>
    </source>
</evidence>
<evidence type="ECO:0000256" key="4">
    <source>
        <dbReference type="ARBA" id="ARBA00023136"/>
    </source>
</evidence>
<organism evidence="7 8">
    <name type="scientific">Erpetoichthys calabaricus</name>
    <name type="common">Rope fish</name>
    <name type="synonym">Calamoichthys calabaricus</name>
    <dbReference type="NCBI Taxonomy" id="27687"/>
    <lineage>
        <taxon>Eukaryota</taxon>
        <taxon>Metazoa</taxon>
        <taxon>Chordata</taxon>
        <taxon>Craniata</taxon>
        <taxon>Vertebrata</taxon>
        <taxon>Euteleostomi</taxon>
        <taxon>Actinopterygii</taxon>
        <taxon>Polypteriformes</taxon>
        <taxon>Polypteridae</taxon>
        <taxon>Erpetoichthys</taxon>
    </lineage>
</organism>
<dbReference type="Proteomes" id="UP000694620">
    <property type="component" value="Chromosome 9"/>
</dbReference>
<dbReference type="InterPro" id="IPR004342">
    <property type="entry name" value="EXS_C"/>
</dbReference>
<dbReference type="GeneTree" id="ENSGT00500000044895"/>
<feature type="transmembrane region" description="Helical" evidence="5">
    <location>
        <begin position="394"/>
        <end position="411"/>
    </location>
</feature>
<dbReference type="Pfam" id="PF03124">
    <property type="entry name" value="EXS"/>
    <property type="match status" value="1"/>
</dbReference>
<dbReference type="GO" id="GO:0000822">
    <property type="term" value="F:inositol hexakisphosphate binding"/>
    <property type="evidence" value="ECO:0007669"/>
    <property type="project" value="TreeGrafter"/>
</dbReference>
<evidence type="ECO:0000256" key="1">
    <source>
        <dbReference type="ARBA" id="ARBA00004141"/>
    </source>
</evidence>
<keyword evidence="2 5" id="KW-0812">Transmembrane</keyword>
<comment type="subcellular location">
    <subcellularLocation>
        <location evidence="1">Membrane</location>
        <topology evidence="1">Multi-pass membrane protein</topology>
    </subcellularLocation>
</comment>
<dbReference type="PANTHER" id="PTHR10783:SF103">
    <property type="entry name" value="SOLUTE CARRIER FAMILY 53 MEMBER 1"/>
    <property type="match status" value="1"/>
</dbReference>
<proteinExistence type="predicted"/>
<evidence type="ECO:0000313" key="8">
    <source>
        <dbReference type="Proteomes" id="UP000694620"/>
    </source>
</evidence>
<sequence>MKFSEHLAAHLTPEWRKQYICYGVRTEALLTLHWAKYDASLQEMFFQMCERELVKISLFYLLQGLRTSLSCILMAVKSSLNCASFHSFYLLQSLVCQMEGGDRQKAMKRLRVPPLGAAQPAPVWTTFRVGVHCGLLLALAALLGFSGELSLPYGPLTWPLLRLYRGGFLLIEFIFLLGINIYGWKKAGVNHILIFELDPRDHLSYQHMFELAGVLGVSWCISLLACLHSTFLSIPLQLNPLLFYGFALLLLLNPTRTCYYRSRLWLLRLLGRVLTAPFHKVGFADFWLADQLISLSPLLLDLWSLICFYAIEVNWHSLINSAQSVTQQLDCSGYSRGMTCLIQCFPPWIRFAQCLRRYRDTGSVMPHLFNAGKYSTVFIMVTFAAIYNNARVYLCLWVLTTCLSAIATITWDLRMDWGLVRGQRLLREETVYSHAAYYYCAMLLDVLLRVSWALNVSFAQMKQSDTAGFITTVLAPLEVFRRFIWNFFRLENEHLNNCGQFRAVRDISITPLTAEGQAALERLMDQEDRARESRKQAATNRKSNFSFRHLRLSSSVPTIEPAFFSSLSRREASLFFMLPPQHTTA</sequence>
<dbReference type="GO" id="GO:0006817">
    <property type="term" value="P:phosphate ion transport"/>
    <property type="evidence" value="ECO:0007669"/>
    <property type="project" value="TreeGrafter"/>
</dbReference>
<feature type="domain" description="EXS" evidence="6">
    <location>
        <begin position="330"/>
        <end position="522"/>
    </location>
</feature>
<feature type="transmembrane region" description="Helical" evidence="5">
    <location>
        <begin position="241"/>
        <end position="259"/>
    </location>
</feature>
<name>A0A8C4T404_ERPCA</name>
<dbReference type="Ensembl" id="ENSECRT00000024340.1">
    <property type="protein sequence ID" value="ENSECRP00000023817.1"/>
    <property type="gene ID" value="ENSECRG00000015937.1"/>
</dbReference>
<reference evidence="7" key="2">
    <citation type="submission" date="2025-08" db="UniProtKB">
        <authorList>
            <consortium name="Ensembl"/>
        </authorList>
    </citation>
    <scope>IDENTIFICATION</scope>
</reference>
<protein>
    <recommendedName>
        <fullName evidence="6">EXS domain-containing protein</fullName>
    </recommendedName>
</protein>
<dbReference type="PANTHER" id="PTHR10783">
    <property type="entry name" value="XENOTROPIC AND POLYTROPIC RETROVIRUS RECEPTOR 1-RELATED"/>
    <property type="match status" value="1"/>
</dbReference>
<keyword evidence="4 5" id="KW-0472">Membrane</keyword>
<accession>A0A8C4T404</accession>
<evidence type="ECO:0000256" key="3">
    <source>
        <dbReference type="ARBA" id="ARBA00022989"/>
    </source>
</evidence>
<feature type="transmembrane region" description="Helical" evidence="5">
    <location>
        <begin position="163"/>
        <end position="184"/>
    </location>
</feature>
<dbReference type="PROSITE" id="PS51380">
    <property type="entry name" value="EXS"/>
    <property type="match status" value="1"/>
</dbReference>
<dbReference type="GO" id="GO:0005886">
    <property type="term" value="C:plasma membrane"/>
    <property type="evidence" value="ECO:0007669"/>
    <property type="project" value="TreeGrafter"/>
</dbReference>
<dbReference type="GO" id="GO:0016036">
    <property type="term" value="P:cellular response to phosphate starvation"/>
    <property type="evidence" value="ECO:0007669"/>
    <property type="project" value="TreeGrafter"/>
</dbReference>
<evidence type="ECO:0000259" key="6">
    <source>
        <dbReference type="PROSITE" id="PS51380"/>
    </source>
</evidence>
<dbReference type="GO" id="GO:0005794">
    <property type="term" value="C:Golgi apparatus"/>
    <property type="evidence" value="ECO:0007669"/>
    <property type="project" value="TreeGrafter"/>
</dbReference>
<feature type="transmembrane region" description="Helical" evidence="5">
    <location>
        <begin position="431"/>
        <end position="452"/>
    </location>
</feature>
<reference evidence="7" key="1">
    <citation type="submission" date="2021-06" db="EMBL/GenBank/DDBJ databases">
        <authorList>
            <consortium name="Wellcome Sanger Institute Data Sharing"/>
        </authorList>
    </citation>
    <scope>NUCLEOTIDE SEQUENCE [LARGE SCALE GENOMIC DNA]</scope>
</reference>
<evidence type="ECO:0000256" key="2">
    <source>
        <dbReference type="ARBA" id="ARBA00022692"/>
    </source>
</evidence>